<evidence type="ECO:0008006" key="4">
    <source>
        <dbReference type="Google" id="ProtNLM"/>
    </source>
</evidence>
<evidence type="ECO:0000256" key="1">
    <source>
        <dbReference type="SAM" id="Phobius"/>
    </source>
</evidence>
<keyword evidence="1" id="KW-0812">Transmembrane</keyword>
<accession>A0ABV3GYE4</accession>
<feature type="transmembrane region" description="Helical" evidence="1">
    <location>
        <begin position="125"/>
        <end position="145"/>
    </location>
</feature>
<evidence type="ECO:0000313" key="2">
    <source>
        <dbReference type="EMBL" id="MEV4285308.1"/>
    </source>
</evidence>
<comment type="caution">
    <text evidence="2">The sequence shown here is derived from an EMBL/GenBank/DDBJ whole genome shotgun (WGS) entry which is preliminary data.</text>
</comment>
<sequence>MNPRVTARATATAWGLLVTAAQIGLPLALRDRLPDPMASHWGAGDRPDGSQSFTAYVLTVTLLWVVPWIVALVTAFGGRTLTRRQGRVAWWGALFGLSVLALGVNLSGVLANLDVTDWTQAELGVVHPLLVVAAALAAAALAGYLGRGGPDESPDERREPPSLRLRPGQRAVWVGHVFNPWLALITVADTAVLLVLGALQLLGVVDGSLMGSVLPGLLIVLVVGLLTTQASVRVSGGQVVIGIGLLRVPARRIPLSKIASAWSEERHPSQVGGWGFRGLPGGATIMLRGGECLVIGYRSGGQLAVSVDDAARGASLINALIAERVES</sequence>
<feature type="transmembrane region" description="Helical" evidence="1">
    <location>
        <begin position="88"/>
        <end position="113"/>
    </location>
</feature>
<proteinExistence type="predicted"/>
<reference evidence="2 3" key="1">
    <citation type="submission" date="2024-06" db="EMBL/GenBank/DDBJ databases">
        <title>The Natural Products Discovery Center: Release of the First 8490 Sequenced Strains for Exploring Actinobacteria Biosynthetic Diversity.</title>
        <authorList>
            <person name="Kalkreuter E."/>
            <person name="Kautsar S.A."/>
            <person name="Yang D."/>
            <person name="Bader C.D."/>
            <person name="Teijaro C.N."/>
            <person name="Fluegel L."/>
            <person name="Davis C.M."/>
            <person name="Simpson J.R."/>
            <person name="Lauterbach L."/>
            <person name="Steele A.D."/>
            <person name="Gui C."/>
            <person name="Meng S."/>
            <person name="Li G."/>
            <person name="Viehrig K."/>
            <person name="Ye F."/>
            <person name="Su P."/>
            <person name="Kiefer A.F."/>
            <person name="Nichols A."/>
            <person name="Cepeda A.J."/>
            <person name="Yan W."/>
            <person name="Fan B."/>
            <person name="Jiang Y."/>
            <person name="Adhikari A."/>
            <person name="Zheng C.-J."/>
            <person name="Schuster L."/>
            <person name="Cowan T.M."/>
            <person name="Smanski M.J."/>
            <person name="Chevrette M.G."/>
            <person name="De Carvalho L.P.S."/>
            <person name="Shen B."/>
        </authorList>
    </citation>
    <scope>NUCLEOTIDE SEQUENCE [LARGE SCALE GENOMIC DNA]</scope>
    <source>
        <strain evidence="2 3">NPDC049574</strain>
    </source>
</reference>
<dbReference type="Proteomes" id="UP001552427">
    <property type="component" value="Unassembled WGS sequence"/>
</dbReference>
<evidence type="ECO:0000313" key="3">
    <source>
        <dbReference type="Proteomes" id="UP001552427"/>
    </source>
</evidence>
<feature type="transmembrane region" description="Helical" evidence="1">
    <location>
        <begin position="181"/>
        <end position="202"/>
    </location>
</feature>
<dbReference type="EMBL" id="JBFARM010000002">
    <property type="protein sequence ID" value="MEV4285308.1"/>
    <property type="molecule type" value="Genomic_DNA"/>
</dbReference>
<feature type="transmembrane region" description="Helical" evidence="1">
    <location>
        <begin position="208"/>
        <end position="226"/>
    </location>
</feature>
<dbReference type="RefSeq" id="WP_364445730.1">
    <property type="nucleotide sequence ID" value="NZ_JBFARM010000002.1"/>
</dbReference>
<name>A0ABV3GYE4_9ACTN</name>
<protein>
    <recommendedName>
        <fullName evidence="4">DUF1648 domain-containing protein</fullName>
    </recommendedName>
</protein>
<keyword evidence="3" id="KW-1185">Reference proteome</keyword>
<keyword evidence="1" id="KW-1133">Transmembrane helix</keyword>
<organism evidence="2 3">
    <name type="scientific">Nonomuraea bangladeshensis</name>
    <dbReference type="NCBI Taxonomy" id="404385"/>
    <lineage>
        <taxon>Bacteria</taxon>
        <taxon>Bacillati</taxon>
        <taxon>Actinomycetota</taxon>
        <taxon>Actinomycetes</taxon>
        <taxon>Streptosporangiales</taxon>
        <taxon>Streptosporangiaceae</taxon>
        <taxon>Nonomuraea</taxon>
    </lineage>
</organism>
<gene>
    <name evidence="2" type="ORF">AB0K40_07355</name>
</gene>
<feature type="transmembrane region" description="Helical" evidence="1">
    <location>
        <begin position="54"/>
        <end position="76"/>
    </location>
</feature>
<keyword evidence="1" id="KW-0472">Membrane</keyword>